<organism evidence="1 2">
    <name type="scientific">Vibrio caribbeanicus ATCC BAA-2122</name>
    <dbReference type="NCBI Taxonomy" id="796620"/>
    <lineage>
        <taxon>Bacteria</taxon>
        <taxon>Pseudomonadati</taxon>
        <taxon>Pseudomonadota</taxon>
        <taxon>Gammaproteobacteria</taxon>
        <taxon>Vibrionales</taxon>
        <taxon>Vibrionaceae</taxon>
        <taxon>Vibrio</taxon>
    </lineage>
</organism>
<gene>
    <name evidence="1" type="ORF">VIBC2010_03677</name>
</gene>
<dbReference type="Gene3D" id="3.40.50.11780">
    <property type="match status" value="1"/>
</dbReference>
<dbReference type="PANTHER" id="PTHR35861:SF1">
    <property type="entry name" value="PHAGE TAIL SHEATH PROTEIN"/>
    <property type="match status" value="1"/>
</dbReference>
<dbReference type="EMBL" id="AEIU01000076">
    <property type="protein sequence ID" value="EFP96175.1"/>
    <property type="molecule type" value="Genomic_DNA"/>
</dbReference>
<sequence length="379" mass="42289">MTRVSLSESSTIQPSQGDYLGTSSTAIPVFAVSEFDSLFLHVNECVELSDRNVILLNSWSDYQALKNRTENESSYTISKADKMRDECVRVYFENGGGRCYLIKLIHFEREVPFLRDATLLVQAGQPADLFQKVVVKLCTKQSSLFAICDGPCGSIDSDNSWKNDYCASTNTAIYYPWLKQKKGTDNFLIPPSAAIAGAYCLNDSTRGVWQGPTSLILRSGLVPACELSEDTLDDIVHGDLVMNTIREISNGSSVIWGAKTAGQANEPQWCDIATRRLFFCVKRAIKNLLSPFESAPHCAETLEKIYNTVSEYLKVLWQKGALYGAKQEEAFFVKVEKYNNPTRDKQHKLSGNQHLNIHIGMAVTAPDEFLSFDLTQSLI</sequence>
<evidence type="ECO:0000313" key="2">
    <source>
        <dbReference type="Proteomes" id="UP000002943"/>
    </source>
</evidence>
<dbReference type="Proteomes" id="UP000002943">
    <property type="component" value="Unassembled WGS sequence"/>
</dbReference>
<dbReference type="eggNOG" id="COG3497">
    <property type="taxonomic scope" value="Bacteria"/>
</dbReference>
<proteinExistence type="predicted"/>
<evidence type="ECO:0000313" key="1">
    <source>
        <dbReference type="EMBL" id="EFP96175.1"/>
    </source>
</evidence>
<comment type="caution">
    <text evidence="1">The sequence shown here is derived from an EMBL/GenBank/DDBJ whole genome shotgun (WGS) entry which is preliminary data.</text>
</comment>
<name>E3BL79_9VIBR</name>
<dbReference type="InterPro" id="IPR052042">
    <property type="entry name" value="Tail_sheath_structural"/>
</dbReference>
<accession>E3BL79</accession>
<keyword evidence="2" id="KW-1185">Reference proteome</keyword>
<dbReference type="STRING" id="796620.VIBC2010_03677"/>
<dbReference type="OrthoDB" id="9767864at2"/>
<dbReference type="PANTHER" id="PTHR35861">
    <property type="match status" value="1"/>
</dbReference>
<protein>
    <submittedName>
        <fullName evidence="1">Uncharacterized protein</fullName>
    </submittedName>
</protein>
<reference evidence="1 2" key="1">
    <citation type="journal article" date="2012" name="Int. J. Syst. Evol. Microbiol.">
        <title>Vibrio caribbeanicus sp. nov., isolated from the marine sponge Scleritoderma cyanea.</title>
        <authorList>
            <person name="Hoffmann M."/>
            <person name="Monday S.R."/>
            <person name="Allard M.W."/>
            <person name="Strain E.A."/>
            <person name="Whittaker P."/>
            <person name="Naum M."/>
            <person name="McCarthy P.J."/>
            <person name="Lopez J.V."/>
            <person name="Fischer M."/>
            <person name="Brown E.W."/>
        </authorList>
    </citation>
    <scope>NUCLEOTIDE SEQUENCE [LARGE SCALE GENOMIC DNA]</scope>
    <source>
        <strain evidence="1 2">ATCC BAA-2122</strain>
    </source>
</reference>
<dbReference type="AlphaFoldDB" id="E3BL79"/>
<dbReference type="RefSeq" id="WP_009601810.1">
    <property type="nucleotide sequence ID" value="NZ_AEIU01000076.1"/>
</dbReference>